<comment type="caution">
    <text evidence="3">The sequence shown here is derived from an EMBL/GenBank/DDBJ whole genome shotgun (WGS) entry which is preliminary data.</text>
</comment>
<organism evidence="3 4">
    <name type="scientific">Streptomyces piniterrae</name>
    <dbReference type="NCBI Taxonomy" id="2571125"/>
    <lineage>
        <taxon>Bacteria</taxon>
        <taxon>Bacillati</taxon>
        <taxon>Actinomycetota</taxon>
        <taxon>Actinomycetes</taxon>
        <taxon>Kitasatosporales</taxon>
        <taxon>Streptomycetaceae</taxon>
        <taxon>Streptomyces</taxon>
    </lineage>
</organism>
<dbReference type="EMBL" id="SUMB01000004">
    <property type="protein sequence ID" value="TJZ54245.1"/>
    <property type="molecule type" value="Genomic_DNA"/>
</dbReference>
<evidence type="ECO:0000256" key="1">
    <source>
        <dbReference type="SAM" id="MobiDB-lite"/>
    </source>
</evidence>
<evidence type="ECO:0000256" key="2">
    <source>
        <dbReference type="SAM" id="Phobius"/>
    </source>
</evidence>
<keyword evidence="2" id="KW-0812">Transmembrane</keyword>
<feature type="transmembrane region" description="Helical" evidence="2">
    <location>
        <begin position="287"/>
        <end position="312"/>
    </location>
</feature>
<keyword evidence="2" id="KW-0472">Membrane</keyword>
<proteinExistence type="predicted"/>
<sequence length="313" mass="33928">MSRDEGPAAAEKPFTPQPSRFYDGGVDAGKGQKEISPVPGSKARIELVRYADGGGEQFAMQRRIAYDDRHFGELLVPRETRTFRSDLTSVPALFTWLVPKTGEHLPATLLHDGLIHPPGEETYTSSQDRKVLRVEADRVLRDAMADAGTALIRRWLIWSAVATATMLDGGGTDWSKGLRWYYRATAALTVLLILALGSYAFFDLFDVITGTPTLPWMGDRPWFVELVGGLSGAVVIPLVLALFWGPFRIAGAVVGVSLAVLLPVTVALLVPTVIYQVLERMAKAPKVALVLAGVLVVGALAVLLVFSGSVLFR</sequence>
<evidence type="ECO:0000313" key="3">
    <source>
        <dbReference type="EMBL" id="TJZ54245.1"/>
    </source>
</evidence>
<dbReference type="RefSeq" id="WP_136740171.1">
    <property type="nucleotide sequence ID" value="NZ_SUMB01000004.1"/>
</dbReference>
<keyword evidence="2" id="KW-1133">Transmembrane helix</keyword>
<feature type="transmembrane region" description="Helical" evidence="2">
    <location>
        <begin position="180"/>
        <end position="202"/>
    </location>
</feature>
<keyword evidence="4" id="KW-1185">Reference proteome</keyword>
<dbReference type="OrthoDB" id="4476615at2"/>
<protein>
    <submittedName>
        <fullName evidence="3">DUF1353 domain-containing protein</fullName>
    </submittedName>
</protein>
<name>A0A4U0NIY8_9ACTN</name>
<dbReference type="Pfam" id="PF07087">
    <property type="entry name" value="DUF1353"/>
    <property type="match status" value="1"/>
</dbReference>
<reference evidence="3 4" key="1">
    <citation type="submission" date="2019-04" db="EMBL/GenBank/DDBJ databases">
        <title>Streptomyces piniterrae sp. nov., a heliquinomycin-producing actinomycete isolated from rhizosphere soil of Pinus yunnanensis.</title>
        <authorList>
            <person name="Zhuang X."/>
            <person name="Zhao J."/>
        </authorList>
    </citation>
    <scope>NUCLEOTIDE SEQUENCE [LARGE SCALE GENOMIC DNA]</scope>
    <source>
        <strain evidence="4">jys28</strain>
    </source>
</reference>
<accession>A0A4U0NIY8</accession>
<feature type="transmembrane region" description="Helical" evidence="2">
    <location>
        <begin position="252"/>
        <end position="275"/>
    </location>
</feature>
<dbReference type="AlphaFoldDB" id="A0A4U0NIY8"/>
<dbReference type="Proteomes" id="UP000308697">
    <property type="component" value="Unassembled WGS sequence"/>
</dbReference>
<gene>
    <name evidence="3" type="ORF">FCH28_13800</name>
</gene>
<feature type="transmembrane region" description="Helical" evidence="2">
    <location>
        <begin position="222"/>
        <end position="245"/>
    </location>
</feature>
<evidence type="ECO:0000313" key="4">
    <source>
        <dbReference type="Proteomes" id="UP000308697"/>
    </source>
</evidence>
<dbReference type="InterPro" id="IPR010767">
    <property type="entry name" value="Phage_CGC-2007_Cje0229"/>
</dbReference>
<feature type="region of interest" description="Disordered" evidence="1">
    <location>
        <begin position="1"/>
        <end position="38"/>
    </location>
</feature>